<dbReference type="EMBL" id="UZAJ01018853">
    <property type="protein sequence ID" value="VDO83451.1"/>
    <property type="molecule type" value="Genomic_DNA"/>
</dbReference>
<evidence type="ECO:0000256" key="2">
    <source>
        <dbReference type="ARBA" id="ARBA00022448"/>
    </source>
</evidence>
<organism evidence="10">
    <name type="scientific">Onchocerca flexuosa</name>
    <dbReference type="NCBI Taxonomy" id="387005"/>
    <lineage>
        <taxon>Eukaryota</taxon>
        <taxon>Metazoa</taxon>
        <taxon>Ecdysozoa</taxon>
        <taxon>Nematoda</taxon>
        <taxon>Chromadorea</taxon>
        <taxon>Rhabditida</taxon>
        <taxon>Spirurina</taxon>
        <taxon>Spiruromorpha</taxon>
        <taxon>Filarioidea</taxon>
        <taxon>Onchocercidae</taxon>
        <taxon>Onchocerca</taxon>
    </lineage>
</organism>
<dbReference type="GO" id="GO:0016491">
    <property type="term" value="F:oxidoreductase activity"/>
    <property type="evidence" value="ECO:0007669"/>
    <property type="project" value="UniProtKB-UniRule"/>
</dbReference>
<dbReference type="InterPro" id="IPR036150">
    <property type="entry name" value="Cyt_b/b6_C_sf"/>
</dbReference>
<proteinExistence type="predicted"/>
<evidence type="ECO:0000313" key="10">
    <source>
        <dbReference type="WBParaSite" id="OFLC_0001227301-mRNA-1"/>
    </source>
</evidence>
<keyword evidence="9" id="KW-1185">Reference proteome</keyword>
<dbReference type="PROSITE" id="PS51003">
    <property type="entry name" value="CYTB_CTER"/>
    <property type="match status" value="1"/>
</dbReference>
<evidence type="ECO:0000259" key="7">
    <source>
        <dbReference type="PROSITE" id="PS51003"/>
    </source>
</evidence>
<evidence type="ECO:0000256" key="3">
    <source>
        <dbReference type="ARBA" id="ARBA00022692"/>
    </source>
</evidence>
<dbReference type="GO" id="GO:0022900">
    <property type="term" value="P:electron transport chain"/>
    <property type="evidence" value="ECO:0007669"/>
    <property type="project" value="UniProtKB-UniRule"/>
</dbReference>
<dbReference type="InterPro" id="IPR005798">
    <property type="entry name" value="Cyt_b/b6_C"/>
</dbReference>
<evidence type="ECO:0000256" key="5">
    <source>
        <dbReference type="ARBA" id="ARBA00022989"/>
    </source>
</evidence>
<evidence type="ECO:0000256" key="6">
    <source>
        <dbReference type="ARBA" id="ARBA00023136"/>
    </source>
</evidence>
<evidence type="ECO:0000256" key="1">
    <source>
        <dbReference type="ARBA" id="ARBA00004141"/>
    </source>
</evidence>
<comment type="subcellular location">
    <subcellularLocation>
        <location evidence="1">Membrane</location>
        <topology evidence="1">Multi-pass membrane protein</topology>
    </subcellularLocation>
</comment>
<reference evidence="8 9" key="2">
    <citation type="submission" date="2018-11" db="EMBL/GenBank/DDBJ databases">
        <authorList>
            <consortium name="Pathogen Informatics"/>
        </authorList>
    </citation>
    <scope>NUCLEOTIDE SEQUENCE [LARGE SCALE GENOMIC DNA]</scope>
</reference>
<dbReference type="SUPFAM" id="SSF81648">
    <property type="entry name" value="a domain/subunit of cytochrome bc1 complex (Ubiquinol-cytochrome c reductase)"/>
    <property type="match status" value="1"/>
</dbReference>
<feature type="domain" description="Cytochrome b/b6 C-terminal region profile" evidence="7">
    <location>
        <begin position="1"/>
        <end position="88"/>
    </location>
</feature>
<evidence type="ECO:0000313" key="9">
    <source>
        <dbReference type="Proteomes" id="UP000267606"/>
    </source>
</evidence>
<dbReference type="AlphaFoldDB" id="A0A183HXR0"/>
<protein>
    <submittedName>
        <fullName evidence="10">CYTB_CTER domain-containing protein</fullName>
    </submittedName>
</protein>
<dbReference type="Proteomes" id="UP000267606">
    <property type="component" value="Unassembled WGS sequence"/>
</dbReference>
<dbReference type="Pfam" id="PF00032">
    <property type="entry name" value="Cytochrom_B_C"/>
    <property type="match status" value="1"/>
</dbReference>
<dbReference type="Gene3D" id="1.10.287.980">
    <property type="entry name" value="plastocyanin oxidoreductase"/>
    <property type="match status" value="1"/>
</dbReference>
<keyword evidence="5" id="KW-1133">Transmembrane helix</keyword>
<sequence>FFFIYLHIFKGLIYGRYRLVDGFSVCENTLNDPIIFVESDSITTPAHVVPEWYFLFAFTILRSVPISFHKIEYRYYPVMVGESILGFD</sequence>
<keyword evidence="6" id="KW-0472">Membrane</keyword>
<dbReference type="GO" id="GO:0009055">
    <property type="term" value="F:electron transfer activity"/>
    <property type="evidence" value="ECO:0007669"/>
    <property type="project" value="InterPro"/>
</dbReference>
<evidence type="ECO:0000256" key="4">
    <source>
        <dbReference type="ARBA" id="ARBA00022982"/>
    </source>
</evidence>
<keyword evidence="2" id="KW-0813">Transport</keyword>
<name>A0A183HXR0_9BILA</name>
<reference evidence="10" key="1">
    <citation type="submission" date="2016-06" db="UniProtKB">
        <authorList>
            <consortium name="WormBaseParasite"/>
        </authorList>
    </citation>
    <scope>IDENTIFICATION</scope>
</reference>
<gene>
    <name evidence="8" type="ORF">OFLC_LOCUS12273</name>
</gene>
<evidence type="ECO:0000313" key="8">
    <source>
        <dbReference type="EMBL" id="VDO83451.1"/>
    </source>
</evidence>
<dbReference type="STRING" id="387005.A0A183HXR0"/>
<dbReference type="WBParaSite" id="OFLC_0001227301-mRNA-1">
    <property type="protein sequence ID" value="OFLC_0001227301-mRNA-1"/>
    <property type="gene ID" value="OFLC_0001227301"/>
</dbReference>
<keyword evidence="4" id="KW-0249">Electron transport</keyword>
<accession>A0A183HXR0</accession>
<keyword evidence="3" id="KW-0812">Transmembrane</keyword>
<dbReference type="GO" id="GO:0016020">
    <property type="term" value="C:membrane"/>
    <property type="evidence" value="ECO:0007669"/>
    <property type="project" value="UniProtKB-SubCell"/>
</dbReference>